<name>A0AAV2YUJ3_9STRA</name>
<reference evidence="1" key="1">
    <citation type="submission" date="2022-11" db="EMBL/GenBank/DDBJ databases">
        <authorList>
            <person name="Morgan W.R."/>
            <person name="Tartar A."/>
        </authorList>
    </citation>
    <scope>NUCLEOTIDE SEQUENCE</scope>
    <source>
        <strain evidence="1">ARSEF 373</strain>
    </source>
</reference>
<protein>
    <submittedName>
        <fullName evidence="1">Uncharacterized protein</fullName>
    </submittedName>
</protein>
<keyword evidence="2" id="KW-1185">Reference proteome</keyword>
<dbReference type="SUPFAM" id="SSF49899">
    <property type="entry name" value="Concanavalin A-like lectins/glucanases"/>
    <property type="match status" value="1"/>
</dbReference>
<dbReference type="PANTHER" id="PTHR13743">
    <property type="entry name" value="BEIGE/BEACH-RELATED"/>
    <property type="match status" value="1"/>
</dbReference>
<dbReference type="InterPro" id="IPR050865">
    <property type="entry name" value="BEACH_Domain"/>
</dbReference>
<reference evidence="1" key="2">
    <citation type="journal article" date="2023" name="Microbiol Resour">
        <title>Decontamination and Annotation of the Draft Genome Sequence of the Oomycete Lagenidium giganteum ARSEF 373.</title>
        <authorList>
            <person name="Morgan W.R."/>
            <person name="Tartar A."/>
        </authorList>
    </citation>
    <scope>NUCLEOTIDE SEQUENCE</scope>
    <source>
        <strain evidence="1">ARSEF 373</strain>
    </source>
</reference>
<evidence type="ECO:0000313" key="2">
    <source>
        <dbReference type="Proteomes" id="UP001146120"/>
    </source>
</evidence>
<dbReference type="Proteomes" id="UP001146120">
    <property type="component" value="Unassembled WGS sequence"/>
</dbReference>
<comment type="caution">
    <text evidence="1">The sequence shown here is derived from an EMBL/GenBank/DDBJ whole genome shotgun (WGS) entry which is preliminary data.</text>
</comment>
<dbReference type="PANTHER" id="PTHR13743:SF163">
    <property type="entry name" value="BEACH DOMAIN-CONTAINING PROTEIN"/>
    <property type="match status" value="1"/>
</dbReference>
<dbReference type="AlphaFoldDB" id="A0AAV2YUJ3"/>
<gene>
    <name evidence="1" type="ORF">N0F65_009691</name>
</gene>
<accession>A0AAV2YUJ3</accession>
<evidence type="ECO:0000313" key="1">
    <source>
        <dbReference type="EMBL" id="DAZ97690.1"/>
    </source>
</evidence>
<proteinExistence type="predicted"/>
<organism evidence="1 2">
    <name type="scientific">Lagenidium giganteum</name>
    <dbReference type="NCBI Taxonomy" id="4803"/>
    <lineage>
        <taxon>Eukaryota</taxon>
        <taxon>Sar</taxon>
        <taxon>Stramenopiles</taxon>
        <taxon>Oomycota</taxon>
        <taxon>Peronosporomycetes</taxon>
        <taxon>Pythiales</taxon>
        <taxon>Pythiaceae</taxon>
    </lineage>
</organism>
<sequence>MAVGDKPYEEAKAAQLSIRRPLLLKRVFTDIVGVVEESQQIAGLEALINLVRSNCGNIEACTSIGLQRDILTFLSERGLFQDGWISTAVLKKILRLYLYLTSHCVTTKDIRAMLNVFLSMRMTHEAPDDLSVSYYLSTLEMIARDSFGPASFFDLNGEFSGLVLPPLDAFPNNGYTFCAWIKFECLPDTSAPLFSFWYGLVDGGLLHVFSEY</sequence>
<dbReference type="InterPro" id="IPR013320">
    <property type="entry name" value="ConA-like_dom_sf"/>
</dbReference>
<dbReference type="EMBL" id="DAKRPA010000128">
    <property type="protein sequence ID" value="DAZ97690.1"/>
    <property type="molecule type" value="Genomic_DNA"/>
</dbReference>